<sequence>MVDDAKRLRAAGLIKTGRAVSLSREFPVTPAPNNPTPAIHYMRKGPRDPGGGMSTDYYGISYHGTATTHLDALCHVWDHNGMWNGKDPNEMIQFDGAKYGSVEHWKEGIITRGVLLDVPRHRGTDYVTQETPIHSWELQDICDAQGVQMEPGDALVVYGGREKWNADGNAIWGSDPTQRPGLHTSCLKFIRQSDCCVLVWDMMDHTPNGYDLPWSVHGSIFAYGIGLLDNALLQPLAEACAEEGRWEFMLTINPLRVVGGTGSPVNPVALL</sequence>
<dbReference type="InterPro" id="IPR037175">
    <property type="entry name" value="KFase_sf"/>
</dbReference>
<feature type="region of interest" description="Disordered" evidence="2">
    <location>
        <begin position="25"/>
        <end position="46"/>
    </location>
</feature>
<dbReference type="Pfam" id="PF04199">
    <property type="entry name" value="Cyclase"/>
    <property type="match status" value="1"/>
</dbReference>
<reference evidence="3" key="1">
    <citation type="submission" date="2023-03" db="EMBL/GenBank/DDBJ databases">
        <authorList>
            <person name="Steffen K."/>
            <person name="Cardenas P."/>
        </authorList>
    </citation>
    <scope>NUCLEOTIDE SEQUENCE</scope>
</reference>
<evidence type="ECO:0000313" key="4">
    <source>
        <dbReference type="Proteomes" id="UP001174909"/>
    </source>
</evidence>
<name>A0AA35T9B9_GEOBA</name>
<dbReference type="AlphaFoldDB" id="A0AA35T9B9"/>
<dbReference type="Proteomes" id="UP001174909">
    <property type="component" value="Unassembled WGS sequence"/>
</dbReference>
<dbReference type="EMBL" id="CASHTH010003376">
    <property type="protein sequence ID" value="CAI8044135.1"/>
    <property type="molecule type" value="Genomic_DNA"/>
</dbReference>
<comment type="caution">
    <text evidence="3">The sequence shown here is derived from an EMBL/GenBank/DDBJ whole genome shotgun (WGS) entry which is preliminary data.</text>
</comment>
<evidence type="ECO:0000256" key="2">
    <source>
        <dbReference type="SAM" id="MobiDB-lite"/>
    </source>
</evidence>
<dbReference type="PANTHER" id="PTHR34861:SF10">
    <property type="entry name" value="CYCLASE"/>
    <property type="match status" value="1"/>
</dbReference>
<protein>
    <recommendedName>
        <fullName evidence="5">Cyclase</fullName>
    </recommendedName>
</protein>
<dbReference type="InterPro" id="IPR007325">
    <property type="entry name" value="KFase/CYL"/>
</dbReference>
<evidence type="ECO:0000313" key="3">
    <source>
        <dbReference type="EMBL" id="CAI8044135.1"/>
    </source>
</evidence>
<dbReference type="GO" id="GO:0004061">
    <property type="term" value="F:arylformamidase activity"/>
    <property type="evidence" value="ECO:0007669"/>
    <property type="project" value="InterPro"/>
</dbReference>
<accession>A0AA35T9B9</accession>
<evidence type="ECO:0000256" key="1">
    <source>
        <dbReference type="ARBA" id="ARBA00007865"/>
    </source>
</evidence>
<gene>
    <name evidence="3" type="ORF">GBAR_LOCUS24508</name>
</gene>
<keyword evidence="4" id="KW-1185">Reference proteome</keyword>
<proteinExistence type="inferred from homology"/>
<dbReference type="Gene3D" id="3.50.30.50">
    <property type="entry name" value="Putative cyclase"/>
    <property type="match status" value="1"/>
</dbReference>
<comment type="similarity">
    <text evidence="1">Belongs to the Cyclase 1 superfamily.</text>
</comment>
<dbReference type="GO" id="GO:0019441">
    <property type="term" value="P:L-tryptophan catabolic process to kynurenine"/>
    <property type="evidence" value="ECO:0007669"/>
    <property type="project" value="InterPro"/>
</dbReference>
<dbReference type="SUPFAM" id="SSF102198">
    <property type="entry name" value="Putative cyclase"/>
    <property type="match status" value="1"/>
</dbReference>
<dbReference type="PANTHER" id="PTHR34861">
    <property type="match status" value="1"/>
</dbReference>
<organism evidence="3 4">
    <name type="scientific">Geodia barretti</name>
    <name type="common">Barrett's horny sponge</name>
    <dbReference type="NCBI Taxonomy" id="519541"/>
    <lineage>
        <taxon>Eukaryota</taxon>
        <taxon>Metazoa</taxon>
        <taxon>Porifera</taxon>
        <taxon>Demospongiae</taxon>
        <taxon>Heteroscleromorpha</taxon>
        <taxon>Tetractinellida</taxon>
        <taxon>Astrophorina</taxon>
        <taxon>Geodiidae</taxon>
        <taxon>Geodia</taxon>
    </lineage>
</organism>
<evidence type="ECO:0008006" key="5">
    <source>
        <dbReference type="Google" id="ProtNLM"/>
    </source>
</evidence>